<organism evidence="2 3">
    <name type="scientific">Spiroplasma melliferum KC3</name>
    <dbReference type="NCBI Taxonomy" id="570509"/>
    <lineage>
        <taxon>Bacteria</taxon>
        <taxon>Bacillati</taxon>
        <taxon>Mycoplasmatota</taxon>
        <taxon>Mollicutes</taxon>
        <taxon>Entomoplasmatales</taxon>
        <taxon>Spiroplasmataceae</taxon>
        <taxon>Spiroplasma</taxon>
    </lineage>
</organism>
<proteinExistence type="predicted"/>
<comment type="caution">
    <text evidence="2">The sequence shown here is derived from an EMBL/GenBank/DDBJ whole genome shotgun (WGS) entry which is preliminary data.</text>
</comment>
<name>A0AAI9T2P7_SPIME</name>
<dbReference type="GO" id="GO:0016747">
    <property type="term" value="F:acyltransferase activity, transferring groups other than amino-acyl groups"/>
    <property type="evidence" value="ECO:0007669"/>
    <property type="project" value="InterPro"/>
</dbReference>
<dbReference type="InterPro" id="IPR016181">
    <property type="entry name" value="Acyl_CoA_acyltransferase"/>
</dbReference>
<evidence type="ECO:0000259" key="1">
    <source>
        <dbReference type="PROSITE" id="PS51186"/>
    </source>
</evidence>
<feature type="domain" description="N-acetyltransferase" evidence="1">
    <location>
        <begin position="148"/>
        <end position="286"/>
    </location>
</feature>
<protein>
    <recommendedName>
        <fullName evidence="1">N-acetyltransferase domain-containing protein</fullName>
    </recommendedName>
</protein>
<gene>
    <name evidence="2" type="ORF">SPM_005700</name>
</gene>
<evidence type="ECO:0000313" key="3">
    <source>
        <dbReference type="Proteomes" id="UP000004057"/>
    </source>
</evidence>
<dbReference type="AlphaFoldDB" id="A0AAI9T2P7"/>
<dbReference type="SUPFAM" id="SSF55729">
    <property type="entry name" value="Acyl-CoA N-acyltransferases (Nat)"/>
    <property type="match status" value="1"/>
</dbReference>
<dbReference type="CDD" id="cd04301">
    <property type="entry name" value="NAT_SF"/>
    <property type="match status" value="1"/>
</dbReference>
<reference evidence="2 3" key="1">
    <citation type="journal article" date="2012" name="J. Proteome Res.">
        <title>Application of Spiroplasma melliferum proteogenomic profiling for the discovery of virulence factors and pathogenicity mechanisms in host-associated spiroplasmas.</title>
        <authorList>
            <person name="Alexeev D."/>
            <person name="Kostrjukova E."/>
            <person name="Aliper A."/>
            <person name="Popenko A."/>
            <person name="Bazaleev N."/>
            <person name="Tyakht A."/>
            <person name="Selezneva O."/>
            <person name="Akopian T."/>
            <person name="Prichodko E."/>
            <person name="Kondratov I."/>
            <person name="Chukin M."/>
            <person name="Demina I."/>
            <person name="Galyamina M."/>
            <person name="Kamashev D."/>
            <person name="Vanyushkina A."/>
            <person name="Ladygina V."/>
            <person name="Levitskii S."/>
            <person name="Lazarev V."/>
            <person name="Govorun V."/>
        </authorList>
    </citation>
    <scope>NUCLEOTIDE SEQUENCE [LARGE SCALE GENOMIC DNA]</scope>
    <source>
        <strain evidence="2 3">KC3</strain>
    </source>
</reference>
<dbReference type="RefSeq" id="WP_004028587.1">
    <property type="nucleotide sequence ID" value="NZ_AGBZ02000004.1"/>
</dbReference>
<evidence type="ECO:0000313" key="2">
    <source>
        <dbReference type="EMBL" id="KAI92225.1"/>
    </source>
</evidence>
<dbReference type="InterPro" id="IPR000182">
    <property type="entry name" value="GNAT_dom"/>
</dbReference>
<dbReference type="Proteomes" id="UP000004057">
    <property type="component" value="Unassembled WGS sequence"/>
</dbReference>
<accession>A0AAI9T2P7</accession>
<dbReference type="EMBL" id="AGBZ02000004">
    <property type="protein sequence ID" value="KAI92225.1"/>
    <property type="molecule type" value="Genomic_DNA"/>
</dbReference>
<dbReference type="Gene3D" id="3.40.630.30">
    <property type="match status" value="1"/>
</dbReference>
<sequence>MKQKKYRQNPKIKRMFRIKGEYEATKLAQNFVRYMTNPFQDKRIRNELIDTENEIYMTDISNDDDKTYTIAISTQLDYQEDAERVKELVKDYVDNDLDFLWYTIGEQIDEKEQAFFESLGFIQNEILVGMVLDLTKWKKVKLKVDKNLKFRRVNDNKRLTDFSKILESAMGPKSWDYAFYKTLLKLNKNKDTAEIDLLYKNDLPAATGNIYFEKDIAIIDDISTHQNFRRQGLAKLMMNHLINRVYNQGYDLVGLIATSQGYNVYRKLGFRPINLYLSEYITKTKITNLSQIATKISRGKIKHLQTLNQTAINNMVNNFSCKKCNKEITDNKYLMAFKGLSDFAINNYHQNCYSFSTKDKWVILVEKDNNN</sequence>
<dbReference type="PROSITE" id="PS51186">
    <property type="entry name" value="GNAT"/>
    <property type="match status" value="1"/>
</dbReference>
<dbReference type="Pfam" id="PF00583">
    <property type="entry name" value="Acetyltransf_1"/>
    <property type="match status" value="1"/>
</dbReference>